<dbReference type="InterPro" id="IPR023214">
    <property type="entry name" value="HAD_sf"/>
</dbReference>
<dbReference type="Gene3D" id="3.40.50.1000">
    <property type="entry name" value="HAD superfamily/HAD-like"/>
    <property type="match status" value="1"/>
</dbReference>
<keyword evidence="4" id="KW-0460">Magnesium</keyword>
<dbReference type="SUPFAM" id="SSF56784">
    <property type="entry name" value="HAD-like"/>
    <property type="match status" value="1"/>
</dbReference>
<dbReference type="SFLD" id="SFLDG01129">
    <property type="entry name" value="C1.5:_HAD__Beta-PGM__Phosphata"/>
    <property type="match status" value="1"/>
</dbReference>
<dbReference type="KEGG" id="cchl:FPL14_01625"/>
<dbReference type="AlphaFoldDB" id="A0A7G5BSV9"/>
<accession>A0A7G5BSV9</accession>
<dbReference type="NCBIfam" id="TIGR01549">
    <property type="entry name" value="HAD-SF-IA-v1"/>
    <property type="match status" value="1"/>
</dbReference>
<dbReference type="GO" id="GO:0044281">
    <property type="term" value="P:small molecule metabolic process"/>
    <property type="evidence" value="ECO:0007669"/>
    <property type="project" value="UniProtKB-ARBA"/>
</dbReference>
<evidence type="ECO:0000313" key="6">
    <source>
        <dbReference type="Proteomes" id="UP000515679"/>
    </source>
</evidence>
<dbReference type="PANTHER" id="PTHR46470:SF2">
    <property type="entry name" value="GLYCERALDEHYDE 3-PHOSPHATE PHOSPHATASE"/>
    <property type="match status" value="1"/>
</dbReference>
<evidence type="ECO:0000256" key="1">
    <source>
        <dbReference type="ARBA" id="ARBA00001946"/>
    </source>
</evidence>
<dbReference type="SFLD" id="SFLDS00003">
    <property type="entry name" value="Haloacid_Dehalogenase"/>
    <property type="match status" value="1"/>
</dbReference>
<comment type="cofactor">
    <cofactor evidence="1">
        <name>Mg(2+)</name>
        <dbReference type="ChEBI" id="CHEBI:18420"/>
    </cofactor>
</comment>
<dbReference type="SFLD" id="SFLDG01135">
    <property type="entry name" value="C1.5.6:_HAD__Beta-PGM__Phospha"/>
    <property type="match status" value="1"/>
</dbReference>
<gene>
    <name evidence="5" type="ORF">FPL14_01625</name>
</gene>
<evidence type="ECO:0000256" key="3">
    <source>
        <dbReference type="ARBA" id="ARBA00022801"/>
    </source>
</evidence>
<sequence length="220" mass="25385">MDHIKAILFDLDNTILDRTSTFNKFTNTFVNVYFNHIESNQGIIDKIIDLDQDGYKDKSELFSELIDQLSWKARPSLTELLDFYRTEYVNSAELMDRAREVVAHARKKYQTGLITNGKTEIQYGKIDRLGIRNDFDLVIVSEEAGVKKPDPTIFQMALEKLQLKPDECIYIGDHPTNDIEGAAKIGMETIWVRVNHPWKEDIVAKPLHTIDKISELLELL</sequence>
<dbReference type="NCBIfam" id="TIGR01509">
    <property type="entry name" value="HAD-SF-IA-v3"/>
    <property type="match status" value="1"/>
</dbReference>
<dbReference type="GO" id="GO:0046872">
    <property type="term" value="F:metal ion binding"/>
    <property type="evidence" value="ECO:0007669"/>
    <property type="project" value="UniProtKB-KW"/>
</dbReference>
<name>A0A7G5BSV9_9BACL</name>
<dbReference type="Gene3D" id="1.10.150.520">
    <property type="match status" value="1"/>
</dbReference>
<dbReference type="Proteomes" id="UP000515679">
    <property type="component" value="Chromosome"/>
</dbReference>
<dbReference type="InterPro" id="IPR006439">
    <property type="entry name" value="HAD-SF_hydro_IA"/>
</dbReference>
<organism evidence="5 6">
    <name type="scientific">Cohnella cholangitidis</name>
    <dbReference type="NCBI Taxonomy" id="2598458"/>
    <lineage>
        <taxon>Bacteria</taxon>
        <taxon>Bacillati</taxon>
        <taxon>Bacillota</taxon>
        <taxon>Bacilli</taxon>
        <taxon>Bacillales</taxon>
        <taxon>Paenibacillaceae</taxon>
        <taxon>Cohnella</taxon>
    </lineage>
</organism>
<dbReference type="RefSeq" id="WP_182301378.1">
    <property type="nucleotide sequence ID" value="NZ_CP041969.1"/>
</dbReference>
<proteinExistence type="predicted"/>
<dbReference type="PANTHER" id="PTHR46470">
    <property type="entry name" value="N-ACYLNEURAMINATE-9-PHOSPHATASE"/>
    <property type="match status" value="1"/>
</dbReference>
<reference evidence="5 6" key="1">
    <citation type="submission" date="2019-07" db="EMBL/GenBank/DDBJ databases">
        <authorList>
            <person name="Kim J.K."/>
            <person name="Cheong H.-M."/>
            <person name="Choi Y."/>
            <person name="Hwang K.J."/>
            <person name="Lee S."/>
            <person name="Choi C."/>
        </authorList>
    </citation>
    <scope>NUCLEOTIDE SEQUENCE [LARGE SCALE GENOMIC DNA]</scope>
    <source>
        <strain evidence="5 6">KS 22</strain>
    </source>
</reference>
<dbReference type="GO" id="GO:0016791">
    <property type="term" value="F:phosphatase activity"/>
    <property type="evidence" value="ECO:0007669"/>
    <property type="project" value="TreeGrafter"/>
</dbReference>
<dbReference type="EMBL" id="CP041969">
    <property type="protein sequence ID" value="QMV40043.1"/>
    <property type="molecule type" value="Genomic_DNA"/>
</dbReference>
<protein>
    <submittedName>
        <fullName evidence="5">HAD family hydrolase</fullName>
    </submittedName>
</protein>
<dbReference type="Pfam" id="PF13419">
    <property type="entry name" value="HAD_2"/>
    <property type="match status" value="1"/>
</dbReference>
<keyword evidence="6" id="KW-1185">Reference proteome</keyword>
<evidence type="ECO:0000313" key="5">
    <source>
        <dbReference type="EMBL" id="QMV40043.1"/>
    </source>
</evidence>
<keyword evidence="3 5" id="KW-0378">Hydrolase</keyword>
<dbReference type="InterPro" id="IPR051400">
    <property type="entry name" value="HAD-like_hydrolase"/>
</dbReference>
<keyword evidence="2" id="KW-0479">Metal-binding</keyword>
<dbReference type="NCBIfam" id="TIGR01662">
    <property type="entry name" value="HAD-SF-IIIA"/>
    <property type="match status" value="1"/>
</dbReference>
<evidence type="ECO:0000256" key="4">
    <source>
        <dbReference type="ARBA" id="ARBA00022842"/>
    </source>
</evidence>
<dbReference type="InterPro" id="IPR036412">
    <property type="entry name" value="HAD-like_sf"/>
</dbReference>
<dbReference type="InterPro" id="IPR041492">
    <property type="entry name" value="HAD_2"/>
</dbReference>
<dbReference type="InterPro" id="IPR006549">
    <property type="entry name" value="HAD-SF_hydro_IIIA"/>
</dbReference>
<evidence type="ECO:0000256" key="2">
    <source>
        <dbReference type="ARBA" id="ARBA00022723"/>
    </source>
</evidence>